<name>A0A167EKL4_9GAMM</name>
<evidence type="ECO:0000313" key="2">
    <source>
        <dbReference type="EMBL" id="KZN50892.1"/>
    </source>
</evidence>
<reference evidence="2 3" key="1">
    <citation type="submission" date="2013-07" db="EMBL/GenBank/DDBJ databases">
        <title>Comparative Genomic and Metabolomic Analysis of Twelve Strains of Pseudoalteromonas luteoviolacea.</title>
        <authorList>
            <person name="Vynne N.G."/>
            <person name="Mansson M."/>
            <person name="Gram L."/>
        </authorList>
    </citation>
    <scope>NUCLEOTIDE SEQUENCE [LARGE SCALE GENOMIC DNA]</scope>
    <source>
        <strain evidence="2 3">H33</strain>
    </source>
</reference>
<comment type="caution">
    <text evidence="2">The sequence shown here is derived from an EMBL/GenBank/DDBJ whole genome shotgun (WGS) entry which is preliminary data.</text>
</comment>
<dbReference type="CDD" id="cd07389">
    <property type="entry name" value="MPP_PhoD"/>
    <property type="match status" value="1"/>
</dbReference>
<feature type="domain" description="PhoD-like phosphatase metallophosphatase" evidence="1">
    <location>
        <begin position="65"/>
        <end position="331"/>
    </location>
</feature>
<sequence length="383" mass="43832">MFNKNKLGSNERLLSQYKSVLQVGGLKREHQIMNVKRPILSTLFVLGCAAANGHAAGSVDKILFGSCSHQDKDIPIFDAINKEQSDLFIFLGDNVYGDTENMTELAAKYQKLGSKEGFKALRLTTPTIAIWDDHDYGENDAGKEYPFKEQSRQIMLDFWQEPKNSPRRTRSSGIYTSYMYGEQHQNVQVILPDLRWNRPELNSIASLSYWVGSFFNNKGPYRPVDNNSSMLGEAQWQWLEKELLKPAKVKIIASSLQLIPDFTGWESWANFPADRQRLLDFIEQHKIGGVIMISGDTHWGELSRYDTQHGYPLWEITSSGLTQKWKDVSPNRHRIGDYTAQVNYGFVEIDWEQADPQIQFGLKDIHGDITHQQSMALSSLQFE</sequence>
<dbReference type="PANTHER" id="PTHR33987">
    <property type="entry name" value="CALCINEURIN-LIKE METALLO-PHOSPHOESTERASE SUPERFAMILY PROTEIN"/>
    <property type="match status" value="1"/>
</dbReference>
<dbReference type="Pfam" id="PF09423">
    <property type="entry name" value="PhoD"/>
    <property type="match status" value="1"/>
</dbReference>
<accession>A0A167EKL4</accession>
<proteinExistence type="predicted"/>
<gene>
    <name evidence="2" type="ORF">N476_14720</name>
</gene>
<dbReference type="PATRIC" id="fig|1365251.3.peg.2157"/>
<dbReference type="InterPro" id="IPR038607">
    <property type="entry name" value="PhoD-like_sf"/>
</dbReference>
<dbReference type="EMBL" id="AUXZ01000070">
    <property type="protein sequence ID" value="KZN50892.1"/>
    <property type="molecule type" value="Genomic_DNA"/>
</dbReference>
<dbReference type="Gene3D" id="3.60.21.70">
    <property type="entry name" value="PhoD-like phosphatase"/>
    <property type="match status" value="1"/>
</dbReference>
<protein>
    <recommendedName>
        <fullName evidence="1">PhoD-like phosphatase metallophosphatase domain-containing protein</fullName>
    </recommendedName>
</protein>
<evidence type="ECO:0000313" key="3">
    <source>
        <dbReference type="Proteomes" id="UP000076503"/>
    </source>
</evidence>
<dbReference type="PANTHER" id="PTHR33987:SF1">
    <property type="entry name" value="CALCINEURIN-LIKE METALLO-PHOSPHOESTERASE SUPERFAMILY PROTEIN"/>
    <property type="match status" value="1"/>
</dbReference>
<evidence type="ECO:0000259" key="1">
    <source>
        <dbReference type="Pfam" id="PF09423"/>
    </source>
</evidence>
<dbReference type="InterPro" id="IPR018946">
    <property type="entry name" value="PhoD-like_MPP"/>
</dbReference>
<dbReference type="InterPro" id="IPR029052">
    <property type="entry name" value="Metallo-depent_PP-like"/>
</dbReference>
<organism evidence="2 3">
    <name type="scientific">Pseudoalteromonas luteoviolacea H33</name>
    <dbReference type="NCBI Taxonomy" id="1365251"/>
    <lineage>
        <taxon>Bacteria</taxon>
        <taxon>Pseudomonadati</taxon>
        <taxon>Pseudomonadota</taxon>
        <taxon>Gammaproteobacteria</taxon>
        <taxon>Alteromonadales</taxon>
        <taxon>Pseudoalteromonadaceae</taxon>
        <taxon>Pseudoalteromonas</taxon>
    </lineage>
</organism>
<dbReference type="Proteomes" id="UP000076503">
    <property type="component" value="Unassembled WGS sequence"/>
</dbReference>
<dbReference type="AlphaFoldDB" id="A0A167EKL4"/>
<dbReference type="SUPFAM" id="SSF56300">
    <property type="entry name" value="Metallo-dependent phosphatases"/>
    <property type="match status" value="1"/>
</dbReference>